<dbReference type="Proteomes" id="UP000244090">
    <property type="component" value="Unassembled WGS sequence"/>
</dbReference>
<keyword evidence="1" id="KW-0472">Membrane</keyword>
<comment type="caution">
    <text evidence="2">The sequence shown here is derived from an EMBL/GenBank/DDBJ whole genome shotgun (WGS) entry which is preliminary data.</text>
</comment>
<keyword evidence="1" id="KW-1133">Transmembrane helix</keyword>
<protein>
    <submittedName>
        <fullName evidence="2">Uncharacterized protein</fullName>
    </submittedName>
</protein>
<organism evidence="2 3">
    <name type="scientific">Kordia periserrulae</name>
    <dbReference type="NCBI Taxonomy" id="701523"/>
    <lineage>
        <taxon>Bacteria</taxon>
        <taxon>Pseudomonadati</taxon>
        <taxon>Bacteroidota</taxon>
        <taxon>Flavobacteriia</taxon>
        <taxon>Flavobacteriales</taxon>
        <taxon>Flavobacteriaceae</taxon>
        <taxon>Kordia</taxon>
    </lineage>
</organism>
<dbReference type="EMBL" id="QBKT01000006">
    <property type="protein sequence ID" value="PTX60627.1"/>
    <property type="molecule type" value="Genomic_DNA"/>
</dbReference>
<keyword evidence="1" id="KW-0812">Transmembrane</keyword>
<feature type="transmembrane region" description="Helical" evidence="1">
    <location>
        <begin position="7"/>
        <end position="29"/>
    </location>
</feature>
<accession>A0A2T6BXD5</accession>
<dbReference type="AlphaFoldDB" id="A0A2T6BXD5"/>
<dbReference type="RefSeq" id="WP_146169826.1">
    <property type="nucleotide sequence ID" value="NZ_QBKT01000006.1"/>
</dbReference>
<sequence length="63" mass="7159">MKRSYRYLIFFGSLVLFVVFLFFIHPYIIMNVGGVGLAGIIEIILLVLVLTILVFTLSPSHKD</sequence>
<name>A0A2T6BXD5_9FLAO</name>
<evidence type="ECO:0000313" key="3">
    <source>
        <dbReference type="Proteomes" id="UP000244090"/>
    </source>
</evidence>
<reference evidence="2 3" key="1">
    <citation type="submission" date="2018-04" db="EMBL/GenBank/DDBJ databases">
        <title>Genomic Encyclopedia of Archaeal and Bacterial Type Strains, Phase II (KMG-II): from individual species to whole genera.</title>
        <authorList>
            <person name="Goeker M."/>
        </authorList>
    </citation>
    <scope>NUCLEOTIDE SEQUENCE [LARGE SCALE GENOMIC DNA]</scope>
    <source>
        <strain evidence="2 3">DSM 25731</strain>
    </source>
</reference>
<feature type="transmembrane region" description="Helical" evidence="1">
    <location>
        <begin position="35"/>
        <end position="57"/>
    </location>
</feature>
<evidence type="ECO:0000313" key="2">
    <source>
        <dbReference type="EMBL" id="PTX60627.1"/>
    </source>
</evidence>
<keyword evidence="3" id="KW-1185">Reference proteome</keyword>
<proteinExistence type="predicted"/>
<evidence type="ECO:0000256" key="1">
    <source>
        <dbReference type="SAM" id="Phobius"/>
    </source>
</evidence>
<gene>
    <name evidence="2" type="ORF">C8N46_106273</name>
</gene>